<dbReference type="GeneID" id="18812726"/>
<dbReference type="InterPro" id="IPR019004">
    <property type="entry name" value="YqeY/Aim41"/>
</dbReference>
<dbReference type="PANTHER" id="PTHR28055:SF1">
    <property type="entry name" value="ALTERED INHERITANCE OF MITOCHONDRIA PROTEIN 41, MITOCHONDRIAL"/>
    <property type="match status" value="1"/>
</dbReference>
<dbReference type="SUPFAM" id="SSF89095">
    <property type="entry name" value="GatB/YqeY motif"/>
    <property type="match status" value="1"/>
</dbReference>
<reference evidence="2" key="1">
    <citation type="submission" date="2011-04" db="EMBL/GenBank/DDBJ databases">
        <title>Evolution of plant cell wall degrading machinery underlies the functional diversity of forest fungi.</title>
        <authorList>
            <consortium name="US DOE Joint Genome Institute (JGI-PGF)"/>
            <person name="Eastwood D.C."/>
            <person name="Floudas D."/>
            <person name="Binder M."/>
            <person name="Majcherczyk A."/>
            <person name="Schneider P."/>
            <person name="Aerts A."/>
            <person name="Asiegbu F.O."/>
            <person name="Baker S.E."/>
            <person name="Barry K."/>
            <person name="Bendiksby M."/>
            <person name="Blumentritt M."/>
            <person name="Coutinho P.M."/>
            <person name="Cullen D."/>
            <person name="Cullen D."/>
            <person name="Gathman A."/>
            <person name="Goodell B."/>
            <person name="Henrissat B."/>
            <person name="Ihrmark K."/>
            <person name="Kauserud H."/>
            <person name="Kohler A."/>
            <person name="LaButti K."/>
            <person name="Lapidus A."/>
            <person name="Lavin J.L."/>
            <person name="Lee Y.-H."/>
            <person name="Lindquist E."/>
            <person name="Lilly W."/>
            <person name="Lucas S."/>
            <person name="Morin E."/>
            <person name="Murat C."/>
            <person name="Oguiza J.A."/>
            <person name="Park J."/>
            <person name="Pisabarro A.G."/>
            <person name="Riley R."/>
            <person name="Rosling A."/>
            <person name="Salamov A."/>
            <person name="Schmidt O."/>
            <person name="Schmutz J."/>
            <person name="Skrede I."/>
            <person name="Stenlid J."/>
            <person name="Wiebenga A."/>
            <person name="Xie X."/>
            <person name="Kues U."/>
            <person name="Hibbett D.S."/>
            <person name="Hoffmeister D."/>
            <person name="Hogberg N."/>
            <person name="Martin F."/>
            <person name="Grigoriev I.V."/>
            <person name="Watkinson S.C."/>
        </authorList>
    </citation>
    <scope>NUCLEOTIDE SEQUENCE</scope>
    <source>
        <strain evidence="2">S7.9</strain>
    </source>
</reference>
<protein>
    <recommendedName>
        <fullName evidence="1">Altered inheritance of mitochondria protein 41</fullName>
    </recommendedName>
</protein>
<dbReference type="AlphaFoldDB" id="F8NTW9"/>
<sequence>MWTHNGFDRAPAPLHSAHRTIFILSILDIRQRLLSGVKTAMKSILSEVYAADKISPPKAPSSSIISILRKAALRRKDSAAQFIQASRPDLADKEENEAAIISAFLPPVLSEDAIDSILTEVLAELPPSQTDSRKNLGRVYKSFYSKVDKSMVDTDAVKRRAEVLMTFDSS</sequence>
<dbReference type="RefSeq" id="XP_007317219.1">
    <property type="nucleotide sequence ID" value="XM_007317157.1"/>
</dbReference>
<keyword evidence="1" id="KW-0496">Mitochondrion</keyword>
<dbReference type="PANTHER" id="PTHR28055">
    <property type="entry name" value="ALTERED INHERITANCE OF MITOCHONDRIA PROTEIN 41, MITOCHONDRIAL"/>
    <property type="match status" value="1"/>
</dbReference>
<dbReference type="Proteomes" id="UP000008064">
    <property type="component" value="Unassembled WGS sequence"/>
</dbReference>
<comment type="subcellular location">
    <subcellularLocation>
        <location evidence="1">Mitochondrion</location>
    </subcellularLocation>
</comment>
<dbReference type="GO" id="GO:0005739">
    <property type="term" value="C:mitochondrion"/>
    <property type="evidence" value="ECO:0007669"/>
    <property type="project" value="UniProtKB-SubCell"/>
</dbReference>
<dbReference type="GO" id="GO:0016884">
    <property type="term" value="F:carbon-nitrogen ligase activity, with glutamine as amido-N-donor"/>
    <property type="evidence" value="ECO:0007669"/>
    <property type="project" value="UniProtKB-UniRule"/>
</dbReference>
<accession>F8NTW9</accession>
<dbReference type="HOGENOM" id="CLU_079430_1_0_1"/>
<dbReference type="OrthoDB" id="538640at2759"/>
<dbReference type="EMBL" id="GL945433">
    <property type="protein sequence ID" value="EGO25097.1"/>
    <property type="molecule type" value="Genomic_DNA"/>
</dbReference>
<dbReference type="Gene3D" id="1.10.1510.10">
    <property type="entry name" value="Uncharacterised protein YqeY/AIM41 PF09424, N-terminal domain"/>
    <property type="match status" value="1"/>
</dbReference>
<evidence type="ECO:0000313" key="2">
    <source>
        <dbReference type="EMBL" id="EGO25097.1"/>
    </source>
</evidence>
<dbReference type="InterPro" id="IPR003789">
    <property type="entry name" value="Asn/Gln_tRNA_amidoTrase-B-like"/>
</dbReference>
<gene>
    <name evidence="1" type="primary">AIM41</name>
    <name evidence="2" type="ORF">SERLADRAFT_407608</name>
</gene>
<evidence type="ECO:0000256" key="1">
    <source>
        <dbReference type="RuleBase" id="RU365099"/>
    </source>
</evidence>
<comment type="similarity">
    <text evidence="1">Belongs to the AIM41 family.</text>
</comment>
<dbReference type="InterPro" id="IPR042184">
    <property type="entry name" value="YqeY/Aim41_N"/>
</dbReference>
<organism>
    <name type="scientific">Serpula lacrymans var. lacrymans (strain S7.9)</name>
    <name type="common">Dry rot fungus</name>
    <dbReference type="NCBI Taxonomy" id="578457"/>
    <lineage>
        <taxon>Eukaryota</taxon>
        <taxon>Fungi</taxon>
        <taxon>Dikarya</taxon>
        <taxon>Basidiomycota</taxon>
        <taxon>Agaricomycotina</taxon>
        <taxon>Agaricomycetes</taxon>
        <taxon>Agaricomycetidae</taxon>
        <taxon>Boletales</taxon>
        <taxon>Coniophorineae</taxon>
        <taxon>Serpulaceae</taxon>
        <taxon>Serpula</taxon>
    </lineage>
</organism>
<name>F8NTW9_SERL9</name>
<proteinExistence type="inferred from homology"/>
<dbReference type="KEGG" id="sla:SERLADRAFT_407608"/>
<dbReference type="Pfam" id="PF09424">
    <property type="entry name" value="YqeY"/>
    <property type="match status" value="1"/>
</dbReference>